<dbReference type="AlphaFoldDB" id="A0A4R3ICX5"/>
<dbReference type="SMART" id="SM00471">
    <property type="entry name" value="HDc"/>
    <property type="match status" value="1"/>
</dbReference>
<gene>
    <name evidence="4" type="ORF">BCF53_101388</name>
</gene>
<name>A0A4R3ICX5_9GAMM</name>
<dbReference type="SMART" id="SM00267">
    <property type="entry name" value="GGDEF"/>
    <property type="match status" value="1"/>
</dbReference>
<dbReference type="InterPro" id="IPR004010">
    <property type="entry name" value="Double_Cache_2"/>
</dbReference>
<dbReference type="PROSITE" id="PS51831">
    <property type="entry name" value="HD"/>
    <property type="match status" value="1"/>
</dbReference>
<dbReference type="PANTHER" id="PTHR45228">
    <property type="entry name" value="CYCLIC DI-GMP PHOSPHODIESTERASE TM_0186-RELATED"/>
    <property type="match status" value="1"/>
</dbReference>
<evidence type="ECO:0000259" key="2">
    <source>
        <dbReference type="PROSITE" id="PS51831"/>
    </source>
</evidence>
<dbReference type="Gene3D" id="1.10.3210.10">
    <property type="entry name" value="Hypothetical protein af1432"/>
    <property type="match status" value="1"/>
</dbReference>
<dbReference type="InterPro" id="IPR000160">
    <property type="entry name" value="GGDEF_dom"/>
</dbReference>
<keyword evidence="5" id="KW-1185">Reference proteome</keyword>
<dbReference type="InterPro" id="IPR029787">
    <property type="entry name" value="Nucleotide_cyclase"/>
</dbReference>
<feature type="domain" description="HD-GYP" evidence="3">
    <location>
        <begin position="346"/>
        <end position="541"/>
    </location>
</feature>
<reference evidence="4 5" key="1">
    <citation type="submission" date="2019-03" db="EMBL/GenBank/DDBJ databases">
        <title>Genomic Encyclopedia of Archaeal and Bacterial Type Strains, Phase II (KMG-II): from individual species to whole genera.</title>
        <authorList>
            <person name="Goeker M."/>
        </authorList>
    </citation>
    <scope>NUCLEOTIDE SEQUENCE [LARGE SCALE GENOMIC DNA]</scope>
    <source>
        <strain evidence="4 5">DSM 15388</strain>
    </source>
</reference>
<evidence type="ECO:0000259" key="3">
    <source>
        <dbReference type="PROSITE" id="PS51832"/>
    </source>
</evidence>
<feature type="transmembrane region" description="Helical" evidence="1">
    <location>
        <begin position="301"/>
        <end position="323"/>
    </location>
</feature>
<dbReference type="SUPFAM" id="SSF55073">
    <property type="entry name" value="Nucleotide cyclase"/>
    <property type="match status" value="1"/>
</dbReference>
<dbReference type="NCBIfam" id="TIGR00277">
    <property type="entry name" value="HDIG"/>
    <property type="match status" value="1"/>
</dbReference>
<dbReference type="Pfam" id="PF13487">
    <property type="entry name" value="HD_5"/>
    <property type="match status" value="1"/>
</dbReference>
<evidence type="ECO:0000313" key="5">
    <source>
        <dbReference type="Proteomes" id="UP000295793"/>
    </source>
</evidence>
<dbReference type="Proteomes" id="UP000295793">
    <property type="component" value="Unassembled WGS sequence"/>
</dbReference>
<comment type="caution">
    <text evidence="4">The sequence shown here is derived from an EMBL/GenBank/DDBJ whole genome shotgun (WGS) entry which is preliminary data.</text>
</comment>
<proteinExistence type="predicted"/>
<keyword evidence="1" id="KW-0472">Membrane</keyword>
<keyword evidence="4" id="KW-0808">Transferase</keyword>
<dbReference type="Gene3D" id="3.30.70.270">
    <property type="match status" value="1"/>
</dbReference>
<dbReference type="Gene3D" id="3.30.450.20">
    <property type="entry name" value="PAS domain"/>
    <property type="match status" value="1"/>
</dbReference>
<keyword evidence="1" id="KW-1133">Transmembrane helix</keyword>
<dbReference type="GO" id="GO:0008081">
    <property type="term" value="F:phosphoric diester hydrolase activity"/>
    <property type="evidence" value="ECO:0007669"/>
    <property type="project" value="UniProtKB-ARBA"/>
</dbReference>
<dbReference type="OrthoDB" id="9816273at2"/>
<sequence>MKHSVSTLKTTRLTILAFTAIVIAVIAYAVVVLEQRYYDVSQQNAESIKREHIADIVNNAYATARYTFEHVRSDYSERIADHTETLTALLQGLPVSSQCRLINAYGRSNLRLTLLLQQGEQILCQQQSAWLTDLARDLNNPQSISREVMIDEQTKLTVLYSAETIDSITQTTIFRLFDTYAFANEDVYLWINQIEDFAGGEDYAIRVYHQNLPESVGQKLSTELTDIIGNKPYLEELNGINQSGETFIQYYFKKRSEDTFSQKVSFAKLFEPYNWVIASGIYVDDVEELVAIETATIHNEFIAVLVTLFVLIALLAIAVTVLISRLSRASLQRDKQTIELLHQKEDVENYRQVLFAMLDIVEKRDSYTAGHTRRVAAYAALVAKAMKVQQPELNVLYEAAILHDIGKVSTPDTILLKPGRLNNDEYTIIRNHVQYSYDFLKRISAFRAHAEIVRHHHERHDGQGYPAGLAGDEIPLLSQILIVVDAFDAMTSSRLYQQNMSLKDAINELIMLSGAQFSPQVVQAAVPVLKQHGVIETQTDQMQDSLDKVRMAYYFQDSLTGLYNQSFLGHVLAQNNNATCCYFLNITGFSDFNKRHGWHGGDKKLLELSHRLKTIFPYGTLFRVFGSDFLVVHAEHCETSKDELFEQLNLAKSGLQLRLFHMNLSTLNNPSIDDITHAIEIFMYQSLDS</sequence>
<dbReference type="InterPro" id="IPR006674">
    <property type="entry name" value="HD_domain"/>
</dbReference>
<organism evidence="4 5">
    <name type="scientific">Reinekea marinisedimentorum</name>
    <dbReference type="NCBI Taxonomy" id="230495"/>
    <lineage>
        <taxon>Bacteria</taxon>
        <taxon>Pseudomonadati</taxon>
        <taxon>Pseudomonadota</taxon>
        <taxon>Gammaproteobacteria</taxon>
        <taxon>Oceanospirillales</taxon>
        <taxon>Saccharospirillaceae</taxon>
        <taxon>Reinekea</taxon>
    </lineage>
</organism>
<dbReference type="SUPFAM" id="SSF109604">
    <property type="entry name" value="HD-domain/PDEase-like"/>
    <property type="match status" value="1"/>
</dbReference>
<dbReference type="GO" id="GO:0016740">
    <property type="term" value="F:transferase activity"/>
    <property type="evidence" value="ECO:0007669"/>
    <property type="project" value="UniProtKB-KW"/>
</dbReference>
<dbReference type="InterPro" id="IPR003607">
    <property type="entry name" value="HD/PDEase_dom"/>
</dbReference>
<dbReference type="PANTHER" id="PTHR45228:SF4">
    <property type="entry name" value="LIPOPROTEIN"/>
    <property type="match status" value="1"/>
</dbReference>
<dbReference type="InterPro" id="IPR052020">
    <property type="entry name" value="Cyclic_di-GMP/3'3'-cGAMP_PDE"/>
</dbReference>
<dbReference type="Pfam" id="PF00990">
    <property type="entry name" value="GGDEF"/>
    <property type="match status" value="1"/>
</dbReference>
<dbReference type="InterPro" id="IPR037522">
    <property type="entry name" value="HD_GYP_dom"/>
</dbReference>
<evidence type="ECO:0000313" key="4">
    <source>
        <dbReference type="EMBL" id="TCS44045.1"/>
    </source>
</evidence>
<dbReference type="EMBL" id="SLZR01000001">
    <property type="protein sequence ID" value="TCS44045.1"/>
    <property type="molecule type" value="Genomic_DNA"/>
</dbReference>
<dbReference type="InterPro" id="IPR043128">
    <property type="entry name" value="Rev_trsase/Diguanyl_cyclase"/>
</dbReference>
<dbReference type="PROSITE" id="PS51832">
    <property type="entry name" value="HD_GYP"/>
    <property type="match status" value="1"/>
</dbReference>
<feature type="domain" description="HD" evidence="2">
    <location>
        <begin position="368"/>
        <end position="490"/>
    </location>
</feature>
<evidence type="ECO:0000256" key="1">
    <source>
        <dbReference type="SAM" id="Phobius"/>
    </source>
</evidence>
<dbReference type="InterPro" id="IPR006675">
    <property type="entry name" value="HDIG_dom"/>
</dbReference>
<keyword evidence="1" id="KW-0812">Transmembrane</keyword>
<dbReference type="CDD" id="cd00077">
    <property type="entry name" value="HDc"/>
    <property type="match status" value="1"/>
</dbReference>
<accession>A0A4R3ICX5</accession>
<dbReference type="Pfam" id="PF08269">
    <property type="entry name" value="dCache_2"/>
    <property type="match status" value="1"/>
</dbReference>
<dbReference type="RefSeq" id="WP_132699317.1">
    <property type="nucleotide sequence ID" value="NZ_SLZR01000001.1"/>
</dbReference>
<protein>
    <submittedName>
        <fullName evidence="4">Putative nucleotidyltransferase with HDIG domain</fullName>
    </submittedName>
</protein>